<gene>
    <name evidence="1" type="ORF">P8X34_11970</name>
</gene>
<reference evidence="1 2" key="1">
    <citation type="submission" date="2023-03" db="EMBL/GenBank/DDBJ databases">
        <title>Speciation in Pyrococcus: adaptation to high temperature as a mechanism.</title>
        <authorList>
            <person name="Gu J."/>
        </authorList>
    </citation>
    <scope>NUCLEOTIDE SEQUENCE [LARGE SCALE GENOMIC DNA]</scope>
    <source>
        <strain evidence="1 2">LMOA34</strain>
    </source>
</reference>
<keyword evidence="2" id="KW-1185">Reference proteome</keyword>
<protein>
    <recommendedName>
        <fullName evidence="3">Transposase</fullName>
    </recommendedName>
</protein>
<dbReference type="EMBL" id="JARRIG010000009">
    <property type="protein sequence ID" value="MFA4805444.1"/>
    <property type="molecule type" value="Genomic_DNA"/>
</dbReference>
<evidence type="ECO:0008006" key="3">
    <source>
        <dbReference type="Google" id="ProtNLM"/>
    </source>
</evidence>
<proteinExistence type="predicted"/>
<organism evidence="1 2">
    <name type="scientific">Pyrococcus kukulkanii</name>
    <dbReference type="NCBI Taxonomy" id="1609559"/>
    <lineage>
        <taxon>Archaea</taxon>
        <taxon>Methanobacteriati</taxon>
        <taxon>Methanobacteriota</taxon>
        <taxon>Thermococci</taxon>
        <taxon>Thermococcales</taxon>
        <taxon>Thermococcaceae</taxon>
        <taxon>Pyrococcus</taxon>
    </lineage>
</organism>
<dbReference type="Proteomes" id="UP001571980">
    <property type="component" value="Unassembled WGS sequence"/>
</dbReference>
<sequence>MKYTKMFVPAYLKEIEWFLDRLDELLDEVKPKERREKAKEYVLAVRNRVSGIRMWLKKDLGGEYKEPQTIIV</sequence>
<comment type="caution">
    <text evidence="1">The sequence shown here is derived from an EMBL/GenBank/DDBJ whole genome shotgun (WGS) entry which is preliminary data.</text>
</comment>
<evidence type="ECO:0000313" key="2">
    <source>
        <dbReference type="Proteomes" id="UP001571980"/>
    </source>
</evidence>
<name>A0ABV4T6H6_9EURY</name>
<evidence type="ECO:0000313" key="1">
    <source>
        <dbReference type="EMBL" id="MFA4805444.1"/>
    </source>
</evidence>
<accession>A0ABV4T6H6</accession>